<evidence type="ECO:0000256" key="1">
    <source>
        <dbReference type="SAM" id="Phobius"/>
    </source>
</evidence>
<name>A0A1C3KP37_PLAOA</name>
<protein>
    <recommendedName>
        <fullName evidence="4">Pv-fam-d protein</fullName>
    </recommendedName>
</protein>
<evidence type="ECO:0000313" key="2">
    <source>
        <dbReference type="EMBL" id="SBT75766.1"/>
    </source>
</evidence>
<dbReference type="AlphaFoldDB" id="A0A1C3KP37"/>
<dbReference type="EMBL" id="LT594509">
    <property type="protein sequence ID" value="SBT75766.1"/>
    <property type="molecule type" value="Genomic_DNA"/>
</dbReference>
<dbReference type="VEuPathDB" id="PlasmoDB:PocGH01_00010100"/>
<keyword evidence="1" id="KW-0472">Membrane</keyword>
<evidence type="ECO:0008006" key="4">
    <source>
        <dbReference type="Google" id="ProtNLM"/>
    </source>
</evidence>
<sequence>MFLATNQVINSQNWDKNKNRMGFLKSVKIVTFTILICIWKYPYESNNFRIWNDDKGENNSSSVRCGRLLRGKDVLLHVEKRNVPIKNESSKFSQPKDSSFEKYFNELINDEHYTKGVNRSKSYDNFKKHFNELINDDVLEERWNRFKFDDNYEKNFDKIKQYYLFEKHPNRLKSCDNFEKPVDKPESYYNNIEKLLDDIKNYNSMYEKDKETKQRNILKKKYTNKGKNKSVMSSIFNYIKNLDAHYEAELLKILIGNDQKSYKFQYEYEISKRKLVRKKLKVCLPIFLTGALAVFFSIINSIELVFVSVFLCFLVLLYLFHKINKCTKIQKQLNLSNSKKKVKKY</sequence>
<dbReference type="OrthoDB" id="380619at2759"/>
<feature type="transmembrane region" description="Helical" evidence="1">
    <location>
        <begin position="282"/>
        <end position="299"/>
    </location>
</feature>
<accession>A0A1C3KP37</accession>
<keyword evidence="1" id="KW-0812">Transmembrane</keyword>
<proteinExistence type="predicted"/>
<feature type="transmembrane region" description="Helical" evidence="1">
    <location>
        <begin position="305"/>
        <end position="321"/>
    </location>
</feature>
<organism evidence="2 3">
    <name type="scientific">Plasmodium ovale</name>
    <name type="common">malaria parasite P. ovale</name>
    <dbReference type="NCBI Taxonomy" id="36330"/>
    <lineage>
        <taxon>Eukaryota</taxon>
        <taxon>Sar</taxon>
        <taxon>Alveolata</taxon>
        <taxon>Apicomplexa</taxon>
        <taxon>Aconoidasida</taxon>
        <taxon>Haemosporida</taxon>
        <taxon>Plasmodiidae</taxon>
        <taxon>Plasmodium</taxon>
        <taxon>Plasmodium (Plasmodium)</taxon>
    </lineage>
</organism>
<dbReference type="Proteomes" id="UP000243200">
    <property type="component" value="Chromosome 5"/>
</dbReference>
<keyword evidence="1" id="KW-1133">Transmembrane helix</keyword>
<dbReference type="VEuPathDB" id="PlasmoDB:POWCR01_050005500"/>
<gene>
    <name evidence="2" type="primary">PowCR01_050005500</name>
    <name evidence="2" type="ORF">POWCR01_050005500</name>
</gene>
<evidence type="ECO:0000313" key="3">
    <source>
        <dbReference type="Proteomes" id="UP000243200"/>
    </source>
</evidence>
<reference evidence="2 3" key="1">
    <citation type="submission" date="2016-06" db="EMBL/GenBank/DDBJ databases">
        <authorList>
            <consortium name="Pathogen Informatics"/>
        </authorList>
    </citation>
    <scope>NUCLEOTIDE SEQUENCE [LARGE SCALE GENOMIC DNA]</scope>
    <source>
        <strain evidence="2">PowCR01</strain>
    </source>
</reference>